<proteinExistence type="predicted"/>
<evidence type="ECO:0000313" key="3">
    <source>
        <dbReference type="EMBL" id="CAK9209605.1"/>
    </source>
</evidence>
<dbReference type="Gene3D" id="3.20.180.10">
    <property type="entry name" value="PNP-oxidase-like"/>
    <property type="match status" value="1"/>
</dbReference>
<dbReference type="EMBL" id="OZ019909">
    <property type="protein sequence ID" value="CAK9209605.1"/>
    <property type="molecule type" value="Genomic_DNA"/>
</dbReference>
<gene>
    <name evidence="3" type="ORF">CSSPTR1EN2_LOCUS9894</name>
</gene>
<dbReference type="InterPro" id="IPR037119">
    <property type="entry name" value="Haem_oxidase_HugZ-like_sf"/>
</dbReference>
<sequence>MPLEPLMRMPAAMCTFAKIPFSFPSRTAMLSGAFAQLLCSSSCSRGASPPPPPISSASSSSSSSLLPVLFASNSFACKEEVCSSRLGNCSCPFSGAVVVSSGLDNRSSSRRLMSRSLISMASSTGNPSQTIAAGEQLGDDAEETEFWQQIEVHQKDAARLTSLEEARTLADCSSIAMLSTISQRYSGSPFGSLVLYATDDDGCPILAISSLSPHTKDLEVNSKCSMLIARDAMDIRDPSVTVIGEAETVSDEDRAGVRATYLKKYPDAFWVDFGDFRLVRLIPRKVRFFAGAGSMIIPGEFTWEEYKATTVDPIAPFTTPIAGHMNRDHAEQTKEIVESSVGVKIDYAKILQVDRLGFTVEAARKGTPLKLRVPFPRSAENRKDVKNLIVEMLQGPTSS</sequence>
<name>A0ABP0U0C2_9BRYO</name>
<evidence type="ECO:0000313" key="4">
    <source>
        <dbReference type="Proteomes" id="UP001497512"/>
    </source>
</evidence>
<reference evidence="3" key="1">
    <citation type="submission" date="2024-02" db="EMBL/GenBank/DDBJ databases">
        <authorList>
            <consortium name="ELIXIR-Norway"/>
            <consortium name="Elixir Norway"/>
        </authorList>
    </citation>
    <scope>NUCLEOTIDE SEQUENCE</scope>
</reference>
<accession>A0ABP0U0C2</accession>
<evidence type="ECO:0008006" key="5">
    <source>
        <dbReference type="Google" id="ProtNLM"/>
    </source>
</evidence>
<feature type="domain" description="CREG-like beta-barrel" evidence="2">
    <location>
        <begin position="164"/>
        <end position="292"/>
    </location>
</feature>
<dbReference type="Proteomes" id="UP001497512">
    <property type="component" value="Chromosome 17"/>
</dbReference>
<dbReference type="InterPro" id="IPR019595">
    <property type="entry name" value="DUF2470"/>
</dbReference>
<keyword evidence="4" id="KW-1185">Reference proteome</keyword>
<dbReference type="InterPro" id="IPR012349">
    <property type="entry name" value="Split_barrel_FMN-bd"/>
</dbReference>
<dbReference type="Gene3D" id="2.30.110.10">
    <property type="entry name" value="Electron Transport, Fmn-binding Protein, Chain A"/>
    <property type="match status" value="1"/>
</dbReference>
<protein>
    <recommendedName>
        <fullName evidence="5">DUF2470 domain-containing protein</fullName>
    </recommendedName>
</protein>
<dbReference type="SUPFAM" id="SSF50475">
    <property type="entry name" value="FMN-binding split barrel"/>
    <property type="match status" value="1"/>
</dbReference>
<evidence type="ECO:0000259" key="1">
    <source>
        <dbReference type="Pfam" id="PF10615"/>
    </source>
</evidence>
<evidence type="ECO:0000259" key="2">
    <source>
        <dbReference type="Pfam" id="PF13883"/>
    </source>
</evidence>
<dbReference type="InterPro" id="IPR055343">
    <property type="entry name" value="CREG_beta-barrel"/>
</dbReference>
<feature type="domain" description="DUF2470" evidence="1">
    <location>
        <begin position="320"/>
        <end position="392"/>
    </location>
</feature>
<organism evidence="3 4">
    <name type="scientific">Sphagnum troendelagicum</name>
    <dbReference type="NCBI Taxonomy" id="128251"/>
    <lineage>
        <taxon>Eukaryota</taxon>
        <taxon>Viridiplantae</taxon>
        <taxon>Streptophyta</taxon>
        <taxon>Embryophyta</taxon>
        <taxon>Bryophyta</taxon>
        <taxon>Sphagnophytina</taxon>
        <taxon>Sphagnopsida</taxon>
        <taxon>Sphagnales</taxon>
        <taxon>Sphagnaceae</taxon>
        <taxon>Sphagnum</taxon>
    </lineage>
</organism>
<dbReference type="Pfam" id="PF10615">
    <property type="entry name" value="DUF2470"/>
    <property type="match status" value="1"/>
</dbReference>
<dbReference type="PANTHER" id="PTHR13343">
    <property type="entry name" value="CREG1 PROTEIN"/>
    <property type="match status" value="1"/>
</dbReference>
<dbReference type="Pfam" id="PF13883">
    <property type="entry name" value="CREG_beta-barrel"/>
    <property type="match status" value="1"/>
</dbReference>
<dbReference type="PANTHER" id="PTHR13343:SF24">
    <property type="entry name" value="OS07G0573800 PROTEIN"/>
    <property type="match status" value="1"/>
</dbReference>